<dbReference type="EMBL" id="LAZR01030506">
    <property type="protein sequence ID" value="KKL56403.1"/>
    <property type="molecule type" value="Genomic_DNA"/>
</dbReference>
<organism evidence="1">
    <name type="scientific">marine sediment metagenome</name>
    <dbReference type="NCBI Taxonomy" id="412755"/>
    <lineage>
        <taxon>unclassified sequences</taxon>
        <taxon>metagenomes</taxon>
        <taxon>ecological metagenomes</taxon>
    </lineage>
</organism>
<comment type="caution">
    <text evidence="1">The sequence shown here is derived from an EMBL/GenBank/DDBJ whole genome shotgun (WGS) entry which is preliminary data.</text>
</comment>
<protein>
    <submittedName>
        <fullName evidence="1">Uncharacterized protein</fullName>
    </submittedName>
</protein>
<gene>
    <name evidence="1" type="ORF">LCGC14_2245730</name>
</gene>
<dbReference type="AlphaFoldDB" id="A0A0F9D3T1"/>
<evidence type="ECO:0000313" key="1">
    <source>
        <dbReference type="EMBL" id="KKL56403.1"/>
    </source>
</evidence>
<reference evidence="1" key="1">
    <citation type="journal article" date="2015" name="Nature">
        <title>Complex archaea that bridge the gap between prokaryotes and eukaryotes.</title>
        <authorList>
            <person name="Spang A."/>
            <person name="Saw J.H."/>
            <person name="Jorgensen S.L."/>
            <person name="Zaremba-Niedzwiedzka K."/>
            <person name="Martijn J."/>
            <person name="Lind A.E."/>
            <person name="van Eijk R."/>
            <person name="Schleper C."/>
            <person name="Guy L."/>
            <person name="Ettema T.J."/>
        </authorList>
    </citation>
    <scope>NUCLEOTIDE SEQUENCE</scope>
</reference>
<sequence>LQKKNIRENFGQTLVLMLEDEFPNYRYGSNAIWPLIREFNEWCMDYTD</sequence>
<feature type="non-terminal residue" evidence="1">
    <location>
        <position position="1"/>
    </location>
</feature>
<accession>A0A0F9D3T1</accession>
<proteinExistence type="predicted"/>
<name>A0A0F9D3T1_9ZZZZ</name>